<protein>
    <submittedName>
        <fullName evidence="7">DUF4870 domain-containing protein</fullName>
    </submittedName>
</protein>
<dbReference type="Pfam" id="PF09685">
    <property type="entry name" value="MamF_MmsF"/>
    <property type="match status" value="1"/>
</dbReference>
<comment type="caution">
    <text evidence="7">The sequence shown here is derived from an EMBL/GenBank/DDBJ whole genome shotgun (WGS) entry which is preliminary data.</text>
</comment>
<accession>A0A1Y3MF70</accession>
<evidence type="ECO:0000256" key="3">
    <source>
        <dbReference type="ARBA" id="ARBA00022989"/>
    </source>
</evidence>
<dbReference type="Proteomes" id="UP000195321">
    <property type="component" value="Unassembled WGS sequence"/>
</dbReference>
<proteinExistence type="predicted"/>
<evidence type="ECO:0000256" key="5">
    <source>
        <dbReference type="SAM" id="Phobius"/>
    </source>
</evidence>
<dbReference type="Proteomes" id="UP001248134">
    <property type="component" value="Unassembled WGS sequence"/>
</dbReference>
<feature type="transmembrane region" description="Helical" evidence="5">
    <location>
        <begin position="6"/>
        <end position="30"/>
    </location>
</feature>
<evidence type="ECO:0000313" key="6">
    <source>
        <dbReference type="EMBL" id="MDR4328162.1"/>
    </source>
</evidence>
<evidence type="ECO:0000313" key="9">
    <source>
        <dbReference type="Proteomes" id="UP000195321"/>
    </source>
</evidence>
<keyword evidence="3 5" id="KW-1133">Transmembrane helix</keyword>
<keyword evidence="2 5" id="KW-0812">Transmembrane</keyword>
<reference evidence="8 10" key="2">
    <citation type="submission" date="2017-09" db="EMBL/GenBank/DDBJ databases">
        <title>Large-scale bioinformatics analysis of Bacillus genomes uncovers conserved roles of natural products in bacterial physiology.</title>
        <authorList>
            <consortium name="Agbiome Team Llc"/>
            <person name="Bleich R.M."/>
            <person name="Grubbs K.J."/>
            <person name="Santa Maria K.C."/>
            <person name="Allen S.E."/>
            <person name="Farag S."/>
            <person name="Shank E.A."/>
            <person name="Bowers A."/>
        </authorList>
    </citation>
    <scope>NUCLEOTIDE SEQUENCE [LARGE SCALE GENOMIC DNA]</scope>
    <source>
        <strain evidence="8 10">AFS009893</strain>
    </source>
</reference>
<reference evidence="6" key="3">
    <citation type="submission" date="2019-07" db="EMBL/GenBank/DDBJ databases">
        <title>Phylogenomic Reclassification of ATCC Bacillus Strains and Various Taxa within the Genus Bacillus.</title>
        <authorList>
            <person name="Riojas M.A."/>
            <person name="Frank A.M."/>
            <person name="Fenn S.L."/>
            <person name="King S.P."/>
            <person name="Brower S.M."/>
            <person name="Hazbon M.H."/>
        </authorList>
    </citation>
    <scope>NUCLEOTIDE SEQUENCE</scope>
    <source>
        <strain evidence="6">NR-12239</strain>
    </source>
</reference>
<keyword evidence="4 5" id="KW-0472">Membrane</keyword>
<gene>
    <name evidence="7" type="ORF">BW425_12230</name>
    <name evidence="8" type="ORF">CN613_20905</name>
    <name evidence="6" type="ORF">FOS08_20250</name>
</gene>
<feature type="transmembrane region" description="Helical" evidence="5">
    <location>
        <begin position="72"/>
        <end position="93"/>
    </location>
</feature>
<dbReference type="AlphaFoldDB" id="A0A1Y3MF70"/>
<comment type="subcellular location">
    <subcellularLocation>
        <location evidence="1">Membrane</location>
        <topology evidence="1">Multi-pass membrane protein</topology>
    </subcellularLocation>
</comment>
<evidence type="ECO:0000313" key="8">
    <source>
        <dbReference type="EMBL" id="PEM66769.1"/>
    </source>
</evidence>
<evidence type="ECO:0000256" key="2">
    <source>
        <dbReference type="ARBA" id="ARBA00022692"/>
    </source>
</evidence>
<evidence type="ECO:0000313" key="7">
    <source>
        <dbReference type="EMBL" id="OUM48706.1"/>
    </source>
</evidence>
<evidence type="ECO:0000256" key="1">
    <source>
        <dbReference type="ARBA" id="ARBA00004141"/>
    </source>
</evidence>
<name>A0A1Y3MF70_9BACI</name>
<dbReference type="EMBL" id="VLYX01000027">
    <property type="protein sequence ID" value="MDR4328162.1"/>
    <property type="molecule type" value="Genomic_DNA"/>
</dbReference>
<dbReference type="InterPro" id="IPR019109">
    <property type="entry name" value="MamF_MmsF"/>
</dbReference>
<dbReference type="KEGG" id="bmyc:DJ92_4261"/>
<organism evidence="7 9">
    <name type="scientific">Bacillus pseudomycoides</name>
    <dbReference type="NCBI Taxonomy" id="64104"/>
    <lineage>
        <taxon>Bacteria</taxon>
        <taxon>Bacillati</taxon>
        <taxon>Bacillota</taxon>
        <taxon>Bacilli</taxon>
        <taxon>Bacillales</taxon>
        <taxon>Bacillaceae</taxon>
        <taxon>Bacillus</taxon>
        <taxon>Bacillus cereus group</taxon>
    </lineage>
</organism>
<sequence>MKGNNILSSLCYFSIFFAPFLFPIIVYFIAEDDVKYHAKKAFWTHIFPYAILFGGLAFSGVFGLSFGESASVGIGMIVTYVTFAIVGIYYFVWNIVKGVKVLRAA</sequence>
<reference evidence="7 9" key="1">
    <citation type="submission" date="2017-02" db="EMBL/GenBank/DDBJ databases">
        <title>Bacillus pseudomycoides isolate FSL K6-0042.</title>
        <authorList>
            <person name="Kovac J."/>
        </authorList>
    </citation>
    <scope>NUCLEOTIDE SEQUENCE [LARGE SCALE GENOMIC DNA]</scope>
    <source>
        <strain evidence="7 9">FSL K6-0042</strain>
    </source>
</reference>
<evidence type="ECO:0000313" key="10">
    <source>
        <dbReference type="Proteomes" id="UP000219775"/>
    </source>
</evidence>
<dbReference type="EMBL" id="MWPX01000011">
    <property type="protein sequence ID" value="OUM48706.1"/>
    <property type="molecule type" value="Genomic_DNA"/>
</dbReference>
<dbReference type="Proteomes" id="UP000219775">
    <property type="component" value="Unassembled WGS sequence"/>
</dbReference>
<feature type="transmembrane region" description="Helical" evidence="5">
    <location>
        <begin position="42"/>
        <end position="66"/>
    </location>
</feature>
<dbReference type="EMBL" id="NUDP01000083">
    <property type="protein sequence ID" value="PEM66769.1"/>
    <property type="molecule type" value="Genomic_DNA"/>
</dbReference>
<evidence type="ECO:0000256" key="4">
    <source>
        <dbReference type="ARBA" id="ARBA00023136"/>
    </source>
</evidence>
<dbReference type="RefSeq" id="WP_018764335.1">
    <property type="nucleotide sequence ID" value="NZ_CM000743.1"/>
</dbReference>